<dbReference type="RefSeq" id="WP_182998683.1">
    <property type="nucleotide sequence ID" value="NZ_JABEQJ010000026.1"/>
</dbReference>
<gene>
    <name evidence="1" type="ORF">HLH48_17040</name>
</gene>
<proteinExistence type="predicted"/>
<organism evidence="1 2">
    <name type="scientific">Gluconacetobacter sacchari</name>
    <dbReference type="NCBI Taxonomy" id="92759"/>
    <lineage>
        <taxon>Bacteria</taxon>
        <taxon>Pseudomonadati</taxon>
        <taxon>Pseudomonadota</taxon>
        <taxon>Alphaproteobacteria</taxon>
        <taxon>Acetobacterales</taxon>
        <taxon>Acetobacteraceae</taxon>
        <taxon>Gluconacetobacter</taxon>
    </lineage>
</organism>
<evidence type="ECO:0000313" key="1">
    <source>
        <dbReference type="EMBL" id="MBB2161851.1"/>
    </source>
</evidence>
<reference evidence="1 2" key="1">
    <citation type="submission" date="2020-04" db="EMBL/GenBank/DDBJ databases">
        <title>Description of novel Gluconacetobacter.</title>
        <authorList>
            <person name="Sombolestani A."/>
        </authorList>
    </citation>
    <scope>NUCLEOTIDE SEQUENCE [LARGE SCALE GENOMIC DNA]</scope>
    <source>
        <strain evidence="1 2">LMG 19747</strain>
    </source>
</reference>
<name>A0A7W4IFB8_9PROT</name>
<dbReference type="Proteomes" id="UP000589085">
    <property type="component" value="Unassembled WGS sequence"/>
</dbReference>
<comment type="caution">
    <text evidence="1">The sequence shown here is derived from an EMBL/GenBank/DDBJ whole genome shotgun (WGS) entry which is preliminary data.</text>
</comment>
<dbReference type="AlphaFoldDB" id="A0A7W4IFB8"/>
<accession>A0A7W4IFB8</accession>
<dbReference type="EMBL" id="JABEQJ010000026">
    <property type="protein sequence ID" value="MBB2161851.1"/>
    <property type="molecule type" value="Genomic_DNA"/>
</dbReference>
<sequence>MTCVIAGDPEGIAPFRACFPQARYLAATGQPIWHGEPGRLWVQSAGQVRAVPFAQLVLVGEARLLCAALGCRMEEAGPATDANHQTSRQGIFFLRARPDAAAVALVAAAIARGLPPVAVRERPGPNGSMMRLEPVAVAMLLEQPETGARDGELLGQVALTGPVAFCKPVKLAALAAIGAERPAPYPIQMDPEGA</sequence>
<protein>
    <submittedName>
        <fullName evidence="1">Uncharacterized protein</fullName>
    </submittedName>
</protein>
<evidence type="ECO:0000313" key="2">
    <source>
        <dbReference type="Proteomes" id="UP000589085"/>
    </source>
</evidence>